<gene>
    <name evidence="1" type="ORF">H257_16448</name>
</gene>
<dbReference type="OrthoDB" id="73726at2759"/>
<organism evidence="1">
    <name type="scientific">Aphanomyces astaci</name>
    <name type="common">Crayfish plague agent</name>
    <dbReference type="NCBI Taxonomy" id="112090"/>
    <lineage>
        <taxon>Eukaryota</taxon>
        <taxon>Sar</taxon>
        <taxon>Stramenopiles</taxon>
        <taxon>Oomycota</taxon>
        <taxon>Saprolegniomycetes</taxon>
        <taxon>Saprolegniales</taxon>
        <taxon>Verrucalvaceae</taxon>
        <taxon>Aphanomyces</taxon>
    </lineage>
</organism>
<evidence type="ECO:0008006" key="2">
    <source>
        <dbReference type="Google" id="ProtNLM"/>
    </source>
</evidence>
<dbReference type="RefSeq" id="XP_009843179.1">
    <property type="nucleotide sequence ID" value="XM_009844877.1"/>
</dbReference>
<proteinExistence type="predicted"/>
<dbReference type="PANTHER" id="PTHR31827">
    <property type="entry name" value="EMB|CAB89363.1"/>
    <property type="match status" value="1"/>
</dbReference>
<reference evidence="1" key="1">
    <citation type="submission" date="2013-12" db="EMBL/GenBank/DDBJ databases">
        <title>The Genome Sequence of Aphanomyces astaci APO3.</title>
        <authorList>
            <consortium name="The Broad Institute Genomics Platform"/>
            <person name="Russ C."/>
            <person name="Tyler B."/>
            <person name="van West P."/>
            <person name="Dieguez-Uribeondo J."/>
            <person name="Young S.K."/>
            <person name="Zeng Q."/>
            <person name="Gargeya S."/>
            <person name="Fitzgerald M."/>
            <person name="Abouelleil A."/>
            <person name="Alvarado L."/>
            <person name="Chapman S.B."/>
            <person name="Gainer-Dewar J."/>
            <person name="Goldberg J."/>
            <person name="Griggs A."/>
            <person name="Gujja S."/>
            <person name="Hansen M."/>
            <person name="Howarth C."/>
            <person name="Imamovic A."/>
            <person name="Ireland A."/>
            <person name="Larimer J."/>
            <person name="McCowan C."/>
            <person name="Murphy C."/>
            <person name="Pearson M."/>
            <person name="Poon T.W."/>
            <person name="Priest M."/>
            <person name="Roberts A."/>
            <person name="Saif S."/>
            <person name="Shea T."/>
            <person name="Sykes S."/>
            <person name="Wortman J."/>
            <person name="Nusbaum C."/>
            <person name="Birren B."/>
        </authorList>
    </citation>
    <scope>NUCLEOTIDE SEQUENCE [LARGE SCALE GENOMIC DNA]</scope>
    <source>
        <strain evidence="1">APO3</strain>
    </source>
</reference>
<protein>
    <recommendedName>
        <fullName evidence="2">WRKY transcription factor 19</fullName>
    </recommendedName>
</protein>
<dbReference type="STRING" id="112090.W4FKK0"/>
<name>W4FKK0_APHAT</name>
<dbReference type="GeneID" id="20818444"/>
<accession>W4FKK0</accession>
<dbReference type="PANTHER" id="PTHR31827:SF1">
    <property type="entry name" value="EMB|CAB89363.1"/>
    <property type="match status" value="1"/>
</dbReference>
<dbReference type="AlphaFoldDB" id="W4FKK0"/>
<dbReference type="EMBL" id="KI913199">
    <property type="protein sequence ID" value="ETV67364.1"/>
    <property type="molecule type" value="Genomic_DNA"/>
</dbReference>
<evidence type="ECO:0000313" key="1">
    <source>
        <dbReference type="EMBL" id="ETV67364.1"/>
    </source>
</evidence>
<sequence>MDVDDDKDNDSSSTTCFFLQCQGDTVPGHWACLEHTDKPRCMVQSCRNMVYARQRCVHHGGKKMCSVPGCGITRRLGDFCSKHAPLKKRCSTDGCETLAHLQGKCVRHGGGRLCKVDECTSHARNGPYCGRHFKLHGPPVAAPPLRAAAPTTSGKMKAPVNRMLEPLPLPPEHHPQFHAVEKLSSSHEHDDSSIILHQYVSSPPSELLQLDLNDDSGFEDDDAMHGRRRFM</sequence>
<dbReference type="VEuPathDB" id="FungiDB:H257_16448"/>